<feature type="compositionally biased region" description="Polar residues" evidence="1">
    <location>
        <begin position="69"/>
        <end position="88"/>
    </location>
</feature>
<feature type="compositionally biased region" description="Acidic residues" evidence="1">
    <location>
        <begin position="36"/>
        <end position="47"/>
    </location>
</feature>
<dbReference type="AlphaFoldDB" id="A0A7R9VH35"/>
<proteinExistence type="predicted"/>
<name>A0A7R9VH35_9STRA</name>
<gene>
    <name evidence="2" type="ORF">TDUB1175_LOCUS2359</name>
</gene>
<evidence type="ECO:0000256" key="1">
    <source>
        <dbReference type="SAM" id="MobiDB-lite"/>
    </source>
</evidence>
<feature type="region of interest" description="Disordered" evidence="1">
    <location>
        <begin position="69"/>
        <end position="115"/>
    </location>
</feature>
<feature type="region of interest" description="Disordered" evidence="1">
    <location>
        <begin position="31"/>
        <end position="56"/>
    </location>
</feature>
<organism evidence="2">
    <name type="scientific">Pseudictyota dubia</name>
    <dbReference type="NCBI Taxonomy" id="2749911"/>
    <lineage>
        <taxon>Eukaryota</taxon>
        <taxon>Sar</taxon>
        <taxon>Stramenopiles</taxon>
        <taxon>Ochrophyta</taxon>
        <taxon>Bacillariophyta</taxon>
        <taxon>Mediophyceae</taxon>
        <taxon>Biddulphiophycidae</taxon>
        <taxon>Eupodiscales</taxon>
        <taxon>Odontellaceae</taxon>
        <taxon>Pseudictyota</taxon>
    </lineage>
</organism>
<reference evidence="2" key="1">
    <citation type="submission" date="2021-01" db="EMBL/GenBank/DDBJ databases">
        <authorList>
            <person name="Corre E."/>
            <person name="Pelletier E."/>
            <person name="Niang G."/>
            <person name="Scheremetjew M."/>
            <person name="Finn R."/>
            <person name="Kale V."/>
            <person name="Holt S."/>
            <person name="Cochrane G."/>
            <person name="Meng A."/>
            <person name="Brown T."/>
            <person name="Cohen L."/>
        </authorList>
    </citation>
    <scope>NUCLEOTIDE SEQUENCE</scope>
    <source>
        <strain evidence="2">CCMP147</strain>
    </source>
</reference>
<dbReference type="EMBL" id="HBED01004757">
    <property type="protein sequence ID" value="CAD8295209.1"/>
    <property type="molecule type" value="Transcribed_RNA"/>
</dbReference>
<sequence>MSTETFRGPQGIVVEGSAHTTCNAIPLNGVDAAADASDDDDNGDDDGSHDGPFSEYHAELGLQYGCECASSSTTAPRTTNFSTKTRGSSRLFGPPGADGGLYDPPPVGDDVQASR</sequence>
<evidence type="ECO:0000313" key="2">
    <source>
        <dbReference type="EMBL" id="CAD8295209.1"/>
    </source>
</evidence>
<accession>A0A7R9VH35</accession>
<protein>
    <submittedName>
        <fullName evidence="2">Uncharacterized protein</fullName>
    </submittedName>
</protein>